<reference evidence="6" key="1">
    <citation type="journal article" date="2018" name="Algal Res.">
        <title>Characterization of plant carbon substrate utilization by Auxenochlorella protothecoides.</title>
        <authorList>
            <person name="Vogler B.W."/>
            <person name="Starkenburg S.R."/>
            <person name="Sudasinghe N."/>
            <person name="Schambach J.Y."/>
            <person name="Rollin J.A."/>
            <person name="Pattathil S."/>
            <person name="Barry A.N."/>
        </authorList>
    </citation>
    <scope>NUCLEOTIDE SEQUENCE [LARGE SCALE GENOMIC DNA]</scope>
    <source>
        <strain evidence="6">UTEX 25</strain>
    </source>
</reference>
<dbReference type="AlphaFoldDB" id="A0A3M7L2F1"/>
<dbReference type="Proteomes" id="UP000279271">
    <property type="component" value="Unassembled WGS sequence"/>
</dbReference>
<evidence type="ECO:0000256" key="1">
    <source>
        <dbReference type="ARBA" id="ARBA00008966"/>
    </source>
</evidence>
<dbReference type="InterPro" id="IPR025160">
    <property type="entry name" value="AATF"/>
</dbReference>
<feature type="domain" description="Apoptosis-antagonizing transcription factor C-terminal" evidence="3">
    <location>
        <begin position="295"/>
        <end position="366"/>
    </location>
</feature>
<evidence type="ECO:0000313" key="6">
    <source>
        <dbReference type="Proteomes" id="UP000279271"/>
    </source>
</evidence>
<dbReference type="Pfam" id="PF13339">
    <property type="entry name" value="AATF-Che1"/>
    <property type="match status" value="1"/>
</dbReference>
<name>A0A3M7L2F1_AUXPR</name>
<evidence type="ECO:0000256" key="2">
    <source>
        <dbReference type="SAM" id="MobiDB-lite"/>
    </source>
</evidence>
<proteinExistence type="inferred from homology"/>
<feature type="compositionally biased region" description="Basic and acidic residues" evidence="2">
    <location>
        <begin position="56"/>
        <end position="66"/>
    </location>
</feature>
<sequence>MGRARILPDIALDDPAYAGVRSSRATAFESDDFTHDAAEEPAESPRGSDASTSQSEDERPGHHTEPQDDDEVAALERAVEDLQAGDGDTAAYLAERANREKRKALAVQSQRRLWEAGLEIRILLQRLLKSAVRFPQGVLAKTIQASDQGVAAAVEDIRAESAGAISDLLEVIKGLHERNPAIAATPPKWQRKERRDSTALWRCADAWYEATKPFQDASIDRWQRKTLVAGGNLKALNQPVSHQVAQLMQASDAVIERTQLERDQTGVIGQPIQPQAAGSKPGDRDPETFDDTDFYSTLLKEFLESTEAPALTSQKYAGTKKRKIVDRRASKGRKIRYNVQEKLVNFMASRESGSLVLASQLFGNLFGSGA</sequence>
<comment type="caution">
    <text evidence="5">The sequence shown here is derived from an EMBL/GenBank/DDBJ whole genome shotgun (WGS) entry which is preliminary data.</text>
</comment>
<dbReference type="EMBL" id="QOKY01000147">
    <property type="protein sequence ID" value="RMZ56359.1"/>
    <property type="molecule type" value="Genomic_DNA"/>
</dbReference>
<evidence type="ECO:0000259" key="4">
    <source>
        <dbReference type="Pfam" id="PF13339"/>
    </source>
</evidence>
<dbReference type="InterPro" id="IPR012617">
    <property type="entry name" value="AATF_C"/>
</dbReference>
<accession>A0A3M7L2F1</accession>
<evidence type="ECO:0000259" key="3">
    <source>
        <dbReference type="Pfam" id="PF08164"/>
    </source>
</evidence>
<dbReference type="InterPro" id="IPR039223">
    <property type="entry name" value="AATF/Bfr2"/>
</dbReference>
<comment type="similarity">
    <text evidence="1">Belongs to the AATF family.</text>
</comment>
<evidence type="ECO:0008006" key="7">
    <source>
        <dbReference type="Google" id="ProtNLM"/>
    </source>
</evidence>
<dbReference type="PANTHER" id="PTHR15565:SF0">
    <property type="entry name" value="PROTEIN AATF"/>
    <property type="match status" value="1"/>
</dbReference>
<gene>
    <name evidence="5" type="ORF">APUTEX25_004716</name>
</gene>
<feature type="domain" description="AATF leucine zipper-containing" evidence="4">
    <location>
        <begin position="101"/>
        <end position="225"/>
    </location>
</feature>
<protein>
    <recommendedName>
        <fullName evidence="7">Protein bfr2</fullName>
    </recommendedName>
</protein>
<dbReference type="Pfam" id="PF08164">
    <property type="entry name" value="TRAUB"/>
    <property type="match status" value="1"/>
</dbReference>
<organism evidence="5 6">
    <name type="scientific">Auxenochlorella protothecoides</name>
    <name type="common">Green microalga</name>
    <name type="synonym">Chlorella protothecoides</name>
    <dbReference type="NCBI Taxonomy" id="3075"/>
    <lineage>
        <taxon>Eukaryota</taxon>
        <taxon>Viridiplantae</taxon>
        <taxon>Chlorophyta</taxon>
        <taxon>core chlorophytes</taxon>
        <taxon>Trebouxiophyceae</taxon>
        <taxon>Chlorellales</taxon>
        <taxon>Chlorellaceae</taxon>
        <taxon>Auxenochlorella</taxon>
    </lineage>
</organism>
<feature type="region of interest" description="Disordered" evidence="2">
    <location>
        <begin position="262"/>
        <end position="289"/>
    </location>
</feature>
<feature type="region of interest" description="Disordered" evidence="2">
    <location>
        <begin position="26"/>
        <end position="71"/>
    </location>
</feature>
<dbReference type="GO" id="GO:0005730">
    <property type="term" value="C:nucleolus"/>
    <property type="evidence" value="ECO:0007669"/>
    <property type="project" value="TreeGrafter"/>
</dbReference>
<evidence type="ECO:0000313" key="5">
    <source>
        <dbReference type="EMBL" id="RMZ56359.1"/>
    </source>
</evidence>
<dbReference type="PANTHER" id="PTHR15565">
    <property type="entry name" value="AATF PROTEIN APOPTOSIS ANTAGONIZING TRANSCRIPTION FACTOR"/>
    <property type="match status" value="1"/>
</dbReference>